<feature type="repeat" description="RCC1" evidence="13">
    <location>
        <begin position="855"/>
        <end position="909"/>
    </location>
</feature>
<dbReference type="Pfam" id="PF00933">
    <property type="entry name" value="Glyco_hydro_3"/>
    <property type="match status" value="1"/>
</dbReference>
<feature type="domain" description="WSC" evidence="17">
    <location>
        <begin position="51"/>
        <end position="119"/>
    </location>
</feature>
<keyword evidence="3" id="KW-0858">Xylan degradation</keyword>
<dbReference type="PRINTS" id="PR00633">
    <property type="entry name" value="RCCNDNSATION"/>
</dbReference>
<dbReference type="GO" id="GO:0045493">
    <property type="term" value="P:xylan catabolic process"/>
    <property type="evidence" value="ECO:0007669"/>
    <property type="project" value="UniProtKB-UniPathway"/>
</dbReference>
<keyword evidence="4 15" id="KW-0732">Signal</keyword>
<dbReference type="InterPro" id="IPR017853">
    <property type="entry name" value="GH"/>
</dbReference>
<accession>A0A4R8QR50</accession>
<feature type="repeat" description="RCC1" evidence="13">
    <location>
        <begin position="980"/>
        <end position="1035"/>
    </location>
</feature>
<gene>
    <name evidence="20" type="primary">bxlB</name>
    <name evidence="20" type="ORF">C8035_v005697</name>
</gene>
<evidence type="ECO:0000256" key="7">
    <source>
        <dbReference type="ARBA" id="ARBA00023180"/>
    </source>
</evidence>
<keyword evidence="7" id="KW-0325">Glycoprotein</keyword>
<dbReference type="Gene3D" id="3.20.20.300">
    <property type="entry name" value="Glycoside hydrolase, family 3, N-terminal domain"/>
    <property type="match status" value="1"/>
</dbReference>
<keyword evidence="10" id="KW-0624">Polysaccharide degradation</keyword>
<feature type="repeat" description="RCC1" evidence="13">
    <location>
        <begin position="1091"/>
        <end position="1147"/>
    </location>
</feature>
<dbReference type="GO" id="GO:0009044">
    <property type="term" value="F:xylan 1,4-beta-xylosidase activity"/>
    <property type="evidence" value="ECO:0007669"/>
    <property type="project" value="UniProtKB-EC"/>
</dbReference>
<dbReference type="EMBL" id="QAPG01000012">
    <property type="protein sequence ID" value="TDZ39054.1"/>
    <property type="molecule type" value="Genomic_DNA"/>
</dbReference>
<evidence type="ECO:0000256" key="1">
    <source>
        <dbReference type="ARBA" id="ARBA00004851"/>
    </source>
</evidence>
<dbReference type="SUPFAM" id="SSF52279">
    <property type="entry name" value="Beta-D-glucan exohydrolase, C-terminal domain"/>
    <property type="match status" value="1"/>
</dbReference>
<evidence type="ECO:0000259" key="17">
    <source>
        <dbReference type="Pfam" id="PF01822"/>
    </source>
</evidence>
<dbReference type="PROSITE" id="PS00626">
    <property type="entry name" value="RCC1_2"/>
    <property type="match status" value="1"/>
</dbReference>
<dbReference type="Pfam" id="PF01822">
    <property type="entry name" value="WSC"/>
    <property type="match status" value="1"/>
</dbReference>
<dbReference type="InterPro" id="IPR036962">
    <property type="entry name" value="Glyco_hydro_3_N_sf"/>
</dbReference>
<dbReference type="PROSITE" id="PS50012">
    <property type="entry name" value="RCC1_3"/>
    <property type="match status" value="5"/>
</dbReference>
<proteinExistence type="inferred from homology"/>
<evidence type="ECO:0000256" key="2">
    <source>
        <dbReference type="ARBA" id="ARBA00005336"/>
    </source>
</evidence>
<feature type="repeat" description="RCC1" evidence="13">
    <location>
        <begin position="910"/>
        <end position="979"/>
    </location>
</feature>
<dbReference type="PANTHER" id="PTHR42721">
    <property type="entry name" value="SUGAR HYDROLASE-RELATED"/>
    <property type="match status" value="1"/>
</dbReference>
<dbReference type="Proteomes" id="UP000295083">
    <property type="component" value="Unassembled WGS sequence"/>
</dbReference>
<dbReference type="InterPro" id="IPR036881">
    <property type="entry name" value="Glyco_hydro_3_C_sf"/>
</dbReference>
<evidence type="ECO:0000256" key="11">
    <source>
        <dbReference type="ARBA" id="ARBA00024574"/>
    </source>
</evidence>
<dbReference type="InterPro" id="IPR044993">
    <property type="entry name" value="BXL"/>
</dbReference>
<feature type="compositionally biased region" description="Acidic residues" evidence="14">
    <location>
        <begin position="933"/>
        <end position="943"/>
    </location>
</feature>
<keyword evidence="21" id="KW-1185">Reference proteome</keyword>
<evidence type="ECO:0000256" key="13">
    <source>
        <dbReference type="PROSITE-ProRule" id="PRU00235"/>
    </source>
</evidence>
<comment type="pathway">
    <text evidence="1">Glycan degradation; xylan degradation.</text>
</comment>
<dbReference type="PANTHER" id="PTHR42721:SF3">
    <property type="entry name" value="BETA-D-XYLOSIDASE 5-RELATED"/>
    <property type="match status" value="1"/>
</dbReference>
<dbReference type="SUPFAM" id="SSF50985">
    <property type="entry name" value="RCC1/BLIP-II"/>
    <property type="match status" value="1"/>
</dbReference>
<comment type="similarity">
    <text evidence="2">Belongs to the glycosyl hydrolase 3 family.</text>
</comment>
<feature type="chain" id="PRO_5020973468" description="xylan 1,4-beta-xylosidase" evidence="15">
    <location>
        <begin position="22"/>
        <end position="1199"/>
    </location>
</feature>
<reference evidence="20 21" key="1">
    <citation type="submission" date="2018-11" db="EMBL/GenBank/DDBJ databases">
        <title>Genome sequence and assembly of Colletotrichum spinosum.</title>
        <authorList>
            <person name="Gan P."/>
            <person name="Shirasu K."/>
        </authorList>
    </citation>
    <scope>NUCLEOTIDE SEQUENCE [LARGE SCALE GENOMIC DNA]</scope>
    <source>
        <strain evidence="20 21">CBS 515.97</strain>
    </source>
</reference>
<keyword evidence="5" id="KW-0677">Repeat</keyword>
<feature type="domain" description="Glycoside hydrolase family 3 N-terminal" evidence="16">
    <location>
        <begin position="237"/>
        <end position="488"/>
    </location>
</feature>
<evidence type="ECO:0000259" key="16">
    <source>
        <dbReference type="Pfam" id="PF00933"/>
    </source>
</evidence>
<evidence type="ECO:0000256" key="4">
    <source>
        <dbReference type="ARBA" id="ARBA00022729"/>
    </source>
</evidence>
<feature type="signal peptide" evidence="15">
    <location>
        <begin position="1"/>
        <end position="21"/>
    </location>
</feature>
<evidence type="ECO:0000256" key="14">
    <source>
        <dbReference type="SAM" id="MobiDB-lite"/>
    </source>
</evidence>
<keyword evidence="8" id="KW-0119">Carbohydrate metabolism</keyword>
<dbReference type="InterPro" id="IPR002889">
    <property type="entry name" value="WSC_carb-bd"/>
</dbReference>
<evidence type="ECO:0000256" key="15">
    <source>
        <dbReference type="SAM" id="SignalP"/>
    </source>
</evidence>
<dbReference type="InterPro" id="IPR002772">
    <property type="entry name" value="Glyco_hydro_3_C"/>
</dbReference>
<dbReference type="InterPro" id="IPR000408">
    <property type="entry name" value="Reg_chr_condens"/>
</dbReference>
<dbReference type="EC" id="3.2.1.37" evidence="12"/>
<evidence type="ECO:0000256" key="10">
    <source>
        <dbReference type="ARBA" id="ARBA00023326"/>
    </source>
</evidence>
<dbReference type="GO" id="GO:0031222">
    <property type="term" value="P:arabinan catabolic process"/>
    <property type="evidence" value="ECO:0007669"/>
    <property type="project" value="TreeGrafter"/>
</dbReference>
<dbReference type="InterPro" id="IPR058923">
    <property type="entry name" value="RCC1-like_dom"/>
</dbReference>
<evidence type="ECO:0000256" key="6">
    <source>
        <dbReference type="ARBA" id="ARBA00022801"/>
    </source>
</evidence>
<dbReference type="SUPFAM" id="SSF51445">
    <property type="entry name" value="(Trans)glycosidases"/>
    <property type="match status" value="1"/>
</dbReference>
<dbReference type="GO" id="GO:0046556">
    <property type="term" value="F:alpha-L-arabinofuranosidase activity"/>
    <property type="evidence" value="ECO:0007669"/>
    <property type="project" value="TreeGrafter"/>
</dbReference>
<protein>
    <recommendedName>
        <fullName evidence="12">xylan 1,4-beta-xylosidase</fullName>
        <ecNumber evidence="12">3.2.1.37</ecNumber>
    </recommendedName>
</protein>
<comment type="catalytic activity">
    <reaction evidence="11">
        <text>Hydrolysis of (1-&gt;4)-beta-D-xylans, to remove successive D-xylose residues from the non-reducing termini.</text>
        <dbReference type="EC" id="3.2.1.37"/>
    </reaction>
</comment>
<dbReference type="Gene3D" id="3.40.50.1700">
    <property type="entry name" value="Glycoside hydrolase family 3 C-terminal domain"/>
    <property type="match status" value="1"/>
</dbReference>
<evidence type="ECO:0000259" key="19">
    <source>
        <dbReference type="Pfam" id="PF25390"/>
    </source>
</evidence>
<feature type="domain" description="RCC1-like" evidence="19">
    <location>
        <begin position="856"/>
        <end position="1182"/>
    </location>
</feature>
<dbReference type="UniPathway" id="UPA00114"/>
<dbReference type="Gene3D" id="2.130.10.30">
    <property type="entry name" value="Regulator of chromosome condensation 1/beta-lactamase-inhibitor protein II"/>
    <property type="match status" value="1"/>
</dbReference>
<keyword evidence="6" id="KW-0378">Hydrolase</keyword>
<dbReference type="InterPro" id="IPR009091">
    <property type="entry name" value="RCC1/BLIP-II"/>
</dbReference>
<feature type="region of interest" description="Disordered" evidence="14">
    <location>
        <begin position="924"/>
        <end position="952"/>
    </location>
</feature>
<dbReference type="InterPro" id="IPR001764">
    <property type="entry name" value="Glyco_hydro_3_N"/>
</dbReference>
<comment type="caution">
    <text evidence="20">The sequence shown here is derived from an EMBL/GenBank/DDBJ whole genome shotgun (WGS) entry which is preliminary data.</text>
</comment>
<evidence type="ECO:0000256" key="9">
    <source>
        <dbReference type="ARBA" id="ARBA00023295"/>
    </source>
</evidence>
<organism evidence="20 21">
    <name type="scientific">Colletotrichum spinosum</name>
    <dbReference type="NCBI Taxonomy" id="1347390"/>
    <lineage>
        <taxon>Eukaryota</taxon>
        <taxon>Fungi</taxon>
        <taxon>Dikarya</taxon>
        <taxon>Ascomycota</taxon>
        <taxon>Pezizomycotina</taxon>
        <taxon>Sordariomycetes</taxon>
        <taxon>Hypocreomycetidae</taxon>
        <taxon>Glomerellales</taxon>
        <taxon>Glomerellaceae</taxon>
        <taxon>Colletotrichum</taxon>
        <taxon>Colletotrichum orbiculare species complex</taxon>
    </lineage>
</organism>
<name>A0A4R8QR50_9PEZI</name>
<keyword evidence="9" id="KW-0326">Glycosidase</keyword>
<evidence type="ECO:0000256" key="3">
    <source>
        <dbReference type="ARBA" id="ARBA00022651"/>
    </source>
</evidence>
<dbReference type="AlphaFoldDB" id="A0A4R8QR50"/>
<feature type="repeat" description="RCC1" evidence="13">
    <location>
        <begin position="1036"/>
        <end position="1090"/>
    </location>
</feature>
<evidence type="ECO:0000256" key="12">
    <source>
        <dbReference type="ARBA" id="ARBA00026107"/>
    </source>
</evidence>
<evidence type="ECO:0000313" key="20">
    <source>
        <dbReference type="EMBL" id="TDZ39054.1"/>
    </source>
</evidence>
<sequence length="1199" mass="128830">MKLGHIQKAGLLIQAVGLAAASNPDDAQVPLSSRKCLPQLEYVPTLGIYRCFDDTAGLRALDGVSFKSKHNNVQSCAGVCGRAGYTLVGIKHNRSKECICGDLLNIEAFRVAGTMGGCESDEAGAKCEVRRVNCNDEDAIEVYDILNPLTVDKAPANLPDCSRDPLCSTDVCDESLSDRDRAAALVSCLTIWEKLDNLVNEAPGVPRLGVPPYEWWSEGLHGVASSPGTRFAPEGNFSYATSFPQPIVLGSAFDDELARAVGEVVSKETRAFGNAGRSGLDLYTPNINAFKDPRWGRGQETPGEDTLHLQNYVSAMLTGLEGSGASSSKKSLLATCKHYAANDFEHYENVDRSGFDAQISTQDLSEYYLPPFKTCAVEKKIASFMCSYNGVNGTPLCANAYLLETVLRRHWGWDGDGRYVSTDCGCVALMVSHHRYAPDLGHAAAWSMRAGTDLECNASPGSEALQSAWSQSLVSEAHVDRALTRLYTALVSVGLFDSGRADPLRSLGWADVDAQEARKLAYRAAVQGAVLLKNDGILPLPKEAKQKYALVGPWGNYFGPAPYLLSPYRAAQDLGIEFTYTLGSKIKSSDDSFEEAMASAKNADTIIFMGGVDNTLEAETLDRKTLAWPQPQLELLRALSALGKPIVVLQFGGGQVDDTELLANASINAVLWAGYPGQSGGKAIIDIIFGAAAPAGRLSVTQYPASYNEAVPSTDMNLRPGPGNSGLGRTYRWYTGETPVPFGFGLHYTTFDVGLVVRGKQQLDRTDQAVHLGGSHDVSGTPNWHHVLTKPVITMAVSATNTGETTSDYVALVFIRSDVGPEPKPLKTLVGYTRLRDIKPGATAAQDIVITIERLDVFVFGSGENCELGLGPKHTEAPRPRLNRLLDADTVGVVQIAVGGMHCAALTHDGKVLTWGVNDDGALGRAKSSSDDQQAEEDEDEETPLGSFESTPAPVALDEDLEIIQVAATNSACFALSADGKVYGWGSFAGGDGNFGFLHEKPPKTTERLPVPIPGLRDVKQLAGGSNHILALTNDGNVLAWGSGEQNELGRRVMERRRFESLVPRRVGLPKNKTVKIFAGSHHSFAIDTAGKVWAFGLNNFGQCGMPTRVDTGFTTVISPAVVKSLRGWSIKHIGCGLHHSIACTEDGDVLVWGRCDDGQMGMPLDDISNDDIILDFRNRPRVLNVPTVVPEPILSQPA</sequence>
<evidence type="ECO:0000256" key="5">
    <source>
        <dbReference type="ARBA" id="ARBA00022737"/>
    </source>
</evidence>
<dbReference type="Pfam" id="PF25390">
    <property type="entry name" value="WD40_RLD"/>
    <property type="match status" value="1"/>
</dbReference>
<evidence type="ECO:0000256" key="8">
    <source>
        <dbReference type="ARBA" id="ARBA00023277"/>
    </source>
</evidence>
<feature type="domain" description="Glycoside hydrolase family 3 C-terminal" evidence="18">
    <location>
        <begin position="530"/>
        <end position="748"/>
    </location>
</feature>
<evidence type="ECO:0000313" key="21">
    <source>
        <dbReference type="Proteomes" id="UP000295083"/>
    </source>
</evidence>
<evidence type="ECO:0000259" key="18">
    <source>
        <dbReference type="Pfam" id="PF01915"/>
    </source>
</evidence>
<dbReference type="Pfam" id="PF01915">
    <property type="entry name" value="Glyco_hydro_3_C"/>
    <property type="match status" value="1"/>
</dbReference>